<protein>
    <submittedName>
        <fullName evidence="2">Uncharacterized protein</fullName>
    </submittedName>
</protein>
<feature type="compositionally biased region" description="Basic and acidic residues" evidence="1">
    <location>
        <begin position="131"/>
        <end position="140"/>
    </location>
</feature>
<feature type="region of interest" description="Disordered" evidence="1">
    <location>
        <begin position="36"/>
        <end position="157"/>
    </location>
</feature>
<gene>
    <name evidence="2" type="ORF">NDU88_001679</name>
</gene>
<evidence type="ECO:0000256" key="1">
    <source>
        <dbReference type="SAM" id="MobiDB-lite"/>
    </source>
</evidence>
<accession>A0AAV7U747</accession>
<feature type="compositionally biased region" description="Low complexity" evidence="1">
    <location>
        <begin position="96"/>
        <end position="115"/>
    </location>
</feature>
<name>A0AAV7U747_PLEWA</name>
<reference evidence="2" key="1">
    <citation type="journal article" date="2022" name="bioRxiv">
        <title>Sequencing and chromosome-scale assembly of the giantPleurodeles waltlgenome.</title>
        <authorList>
            <person name="Brown T."/>
            <person name="Elewa A."/>
            <person name="Iarovenko S."/>
            <person name="Subramanian E."/>
            <person name="Araus A.J."/>
            <person name="Petzold A."/>
            <person name="Susuki M."/>
            <person name="Suzuki K.-i.T."/>
            <person name="Hayashi T."/>
            <person name="Toyoda A."/>
            <person name="Oliveira C."/>
            <person name="Osipova E."/>
            <person name="Leigh N.D."/>
            <person name="Simon A."/>
            <person name="Yun M.H."/>
        </authorList>
    </citation>
    <scope>NUCLEOTIDE SEQUENCE</scope>
    <source>
        <strain evidence="2">20211129_DDA</strain>
        <tissue evidence="2">Liver</tissue>
    </source>
</reference>
<organism evidence="2 3">
    <name type="scientific">Pleurodeles waltl</name>
    <name type="common">Iberian ribbed newt</name>
    <dbReference type="NCBI Taxonomy" id="8319"/>
    <lineage>
        <taxon>Eukaryota</taxon>
        <taxon>Metazoa</taxon>
        <taxon>Chordata</taxon>
        <taxon>Craniata</taxon>
        <taxon>Vertebrata</taxon>
        <taxon>Euteleostomi</taxon>
        <taxon>Amphibia</taxon>
        <taxon>Batrachia</taxon>
        <taxon>Caudata</taxon>
        <taxon>Salamandroidea</taxon>
        <taxon>Salamandridae</taxon>
        <taxon>Pleurodelinae</taxon>
        <taxon>Pleurodeles</taxon>
    </lineage>
</organism>
<proteinExistence type="predicted"/>
<sequence length="178" mass="18540">MQLPKVALVRQHAHRCEYSSEQGGAGVPLCSLPKLTSGTRGVSWWPPDSGTSKIRSSGVPAAARERRRPGNQTAPEAGTALQLRPPSEQHTDPGRRGPTGAAGAASGGATPSGAPERGAQRATTHTVRSAENGRLRDRRALWFSGPDTESPNAGALTQAVRPQKVGGIEGCALEIRAL</sequence>
<dbReference type="Proteomes" id="UP001066276">
    <property type="component" value="Chromosome 3_1"/>
</dbReference>
<keyword evidence="3" id="KW-1185">Reference proteome</keyword>
<comment type="caution">
    <text evidence="2">The sequence shown here is derived from an EMBL/GenBank/DDBJ whole genome shotgun (WGS) entry which is preliminary data.</text>
</comment>
<dbReference type="AlphaFoldDB" id="A0AAV7U747"/>
<evidence type="ECO:0000313" key="3">
    <source>
        <dbReference type="Proteomes" id="UP001066276"/>
    </source>
</evidence>
<evidence type="ECO:0000313" key="2">
    <source>
        <dbReference type="EMBL" id="KAJ1184882.1"/>
    </source>
</evidence>
<dbReference type="EMBL" id="JANPWB010000005">
    <property type="protein sequence ID" value="KAJ1184882.1"/>
    <property type="molecule type" value="Genomic_DNA"/>
</dbReference>